<dbReference type="SUPFAM" id="SSF57667">
    <property type="entry name" value="beta-beta-alpha zinc fingers"/>
    <property type="match status" value="2"/>
</dbReference>
<evidence type="ECO:0000256" key="6">
    <source>
        <dbReference type="ARBA" id="ARBA00022833"/>
    </source>
</evidence>
<name>A0A4C1WG17_EUMVA</name>
<dbReference type="Proteomes" id="UP000299102">
    <property type="component" value="Unassembled WGS sequence"/>
</dbReference>
<comment type="subcellular location">
    <subcellularLocation>
        <location evidence="1">Nucleus</location>
    </subcellularLocation>
</comment>
<proteinExistence type="inferred from homology"/>
<dbReference type="GO" id="GO:0000981">
    <property type="term" value="F:DNA-binding transcription factor activity, RNA polymerase II-specific"/>
    <property type="evidence" value="ECO:0007669"/>
    <property type="project" value="TreeGrafter"/>
</dbReference>
<dbReference type="FunFam" id="3.30.160.60:FF:000446">
    <property type="entry name" value="Zinc finger protein"/>
    <property type="match status" value="1"/>
</dbReference>
<feature type="domain" description="C2H2-type" evidence="10">
    <location>
        <begin position="52"/>
        <end position="79"/>
    </location>
</feature>
<comment type="similarity">
    <text evidence="2">Belongs to the krueppel C2H2-type zinc-finger protein family.</text>
</comment>
<dbReference type="GO" id="GO:0000978">
    <property type="term" value="F:RNA polymerase II cis-regulatory region sequence-specific DNA binding"/>
    <property type="evidence" value="ECO:0007669"/>
    <property type="project" value="TreeGrafter"/>
</dbReference>
<feature type="domain" description="C2H2-type" evidence="10">
    <location>
        <begin position="80"/>
        <end position="107"/>
    </location>
</feature>
<dbReference type="PROSITE" id="PS00028">
    <property type="entry name" value="ZINC_FINGER_C2H2_1"/>
    <property type="match status" value="4"/>
</dbReference>
<protein>
    <submittedName>
        <fullName evidence="11">Zinc finger and SCAN domain-containing protein 22</fullName>
    </submittedName>
</protein>
<dbReference type="EMBL" id="BGZK01000563">
    <property type="protein sequence ID" value="GBP50318.1"/>
    <property type="molecule type" value="Genomic_DNA"/>
</dbReference>
<dbReference type="InterPro" id="IPR036236">
    <property type="entry name" value="Znf_C2H2_sf"/>
</dbReference>
<evidence type="ECO:0000256" key="8">
    <source>
        <dbReference type="ARBA" id="ARBA00023242"/>
    </source>
</evidence>
<evidence type="ECO:0000256" key="1">
    <source>
        <dbReference type="ARBA" id="ARBA00004123"/>
    </source>
</evidence>
<evidence type="ECO:0000313" key="11">
    <source>
        <dbReference type="EMBL" id="GBP50318.1"/>
    </source>
</evidence>
<evidence type="ECO:0000256" key="4">
    <source>
        <dbReference type="ARBA" id="ARBA00022737"/>
    </source>
</evidence>
<dbReference type="FunFam" id="3.30.160.60:FF:002343">
    <property type="entry name" value="Zinc finger protein 33A"/>
    <property type="match status" value="1"/>
</dbReference>
<dbReference type="Pfam" id="PF13465">
    <property type="entry name" value="zf-H2C2_2"/>
    <property type="match status" value="1"/>
</dbReference>
<comment type="caution">
    <text evidence="11">The sequence shown here is derived from an EMBL/GenBank/DDBJ whole genome shotgun (WGS) entry which is preliminary data.</text>
</comment>
<dbReference type="Gene3D" id="3.30.160.60">
    <property type="entry name" value="Classic Zinc Finger"/>
    <property type="match status" value="4"/>
</dbReference>
<keyword evidence="5 9" id="KW-0863">Zinc-finger</keyword>
<organism evidence="11 12">
    <name type="scientific">Eumeta variegata</name>
    <name type="common">Bagworm moth</name>
    <name type="synonym">Eumeta japonica</name>
    <dbReference type="NCBI Taxonomy" id="151549"/>
    <lineage>
        <taxon>Eukaryota</taxon>
        <taxon>Metazoa</taxon>
        <taxon>Ecdysozoa</taxon>
        <taxon>Arthropoda</taxon>
        <taxon>Hexapoda</taxon>
        <taxon>Insecta</taxon>
        <taxon>Pterygota</taxon>
        <taxon>Neoptera</taxon>
        <taxon>Endopterygota</taxon>
        <taxon>Lepidoptera</taxon>
        <taxon>Glossata</taxon>
        <taxon>Ditrysia</taxon>
        <taxon>Tineoidea</taxon>
        <taxon>Psychidae</taxon>
        <taxon>Oiketicinae</taxon>
        <taxon>Eumeta</taxon>
    </lineage>
</organism>
<evidence type="ECO:0000313" key="12">
    <source>
        <dbReference type="Proteomes" id="UP000299102"/>
    </source>
</evidence>
<dbReference type="AlphaFoldDB" id="A0A4C1WG17"/>
<dbReference type="Pfam" id="PF00096">
    <property type="entry name" value="zf-C2H2"/>
    <property type="match status" value="2"/>
</dbReference>
<evidence type="ECO:0000256" key="5">
    <source>
        <dbReference type="ARBA" id="ARBA00022771"/>
    </source>
</evidence>
<keyword evidence="8" id="KW-0539">Nucleus</keyword>
<accession>A0A4C1WG17</accession>
<evidence type="ECO:0000256" key="9">
    <source>
        <dbReference type="PROSITE-ProRule" id="PRU00042"/>
    </source>
</evidence>
<evidence type="ECO:0000256" key="2">
    <source>
        <dbReference type="ARBA" id="ARBA00006991"/>
    </source>
</evidence>
<dbReference type="STRING" id="151549.A0A4C1WG17"/>
<dbReference type="InterPro" id="IPR013087">
    <property type="entry name" value="Znf_C2H2_type"/>
</dbReference>
<keyword evidence="3" id="KW-0479">Metal-binding</keyword>
<reference evidence="11 12" key="1">
    <citation type="journal article" date="2019" name="Commun. Biol.">
        <title>The bagworm genome reveals a unique fibroin gene that provides high tensile strength.</title>
        <authorList>
            <person name="Kono N."/>
            <person name="Nakamura H."/>
            <person name="Ohtoshi R."/>
            <person name="Tomita M."/>
            <person name="Numata K."/>
            <person name="Arakawa K."/>
        </authorList>
    </citation>
    <scope>NUCLEOTIDE SEQUENCE [LARGE SCALE GENOMIC DNA]</scope>
</reference>
<evidence type="ECO:0000256" key="7">
    <source>
        <dbReference type="ARBA" id="ARBA00023125"/>
    </source>
</evidence>
<keyword evidence="12" id="KW-1185">Reference proteome</keyword>
<gene>
    <name evidence="11" type="primary">ZSCAN22</name>
    <name evidence="11" type="ORF">EVAR_102287_1</name>
</gene>
<dbReference type="FunFam" id="3.30.160.60:FF:001004">
    <property type="entry name" value="Zinc finger protein 426"/>
    <property type="match status" value="1"/>
</dbReference>
<feature type="domain" description="C2H2-type" evidence="10">
    <location>
        <begin position="24"/>
        <end position="51"/>
    </location>
</feature>
<dbReference type="PANTHER" id="PTHR46105:SF28">
    <property type="entry name" value="ZINC FINGER PROTEIN 37-LIKE"/>
    <property type="match status" value="1"/>
</dbReference>
<dbReference type="InterPro" id="IPR050457">
    <property type="entry name" value="ZnFinger_BTB_dom_contain"/>
</dbReference>
<keyword evidence="6" id="KW-0862">Zinc</keyword>
<dbReference type="PROSITE" id="PS50157">
    <property type="entry name" value="ZINC_FINGER_C2H2_2"/>
    <property type="match status" value="4"/>
</dbReference>
<keyword evidence="7" id="KW-0238">DNA-binding</keyword>
<evidence type="ECO:0000256" key="3">
    <source>
        <dbReference type="ARBA" id="ARBA00022723"/>
    </source>
</evidence>
<dbReference type="OrthoDB" id="1095242at2759"/>
<evidence type="ECO:0000259" key="10">
    <source>
        <dbReference type="PROSITE" id="PS50157"/>
    </source>
</evidence>
<dbReference type="GO" id="GO:0005634">
    <property type="term" value="C:nucleus"/>
    <property type="evidence" value="ECO:0007669"/>
    <property type="project" value="UniProtKB-SubCell"/>
</dbReference>
<keyword evidence="4" id="KW-0677">Repeat</keyword>
<sequence length="189" mass="21516">MGLVLSDHGQMTCHMSTHTGARPYTCDECGVSVTKPNSLKKHKLIHLGIRPFECDACPMRFTCKDHLKRHYRIHTGEKPYKCKFCDRAFTQSNDLAKHLRSHIGQNIYQCTVCDKRFRLLTELKQHYPTHYVDGEIPEEKNNSSVQKQSIIIPADSNKPEISITFDRNLIDTANGLPTSITIGICNDKS</sequence>
<dbReference type="GO" id="GO:0008270">
    <property type="term" value="F:zinc ion binding"/>
    <property type="evidence" value="ECO:0007669"/>
    <property type="project" value="UniProtKB-KW"/>
</dbReference>
<dbReference type="PANTHER" id="PTHR46105">
    <property type="entry name" value="AGAP004733-PA"/>
    <property type="match status" value="1"/>
</dbReference>
<dbReference type="SMART" id="SM00355">
    <property type="entry name" value="ZnF_C2H2"/>
    <property type="match status" value="4"/>
</dbReference>
<feature type="domain" description="C2H2-type" evidence="10">
    <location>
        <begin position="108"/>
        <end position="135"/>
    </location>
</feature>
<dbReference type="FunFam" id="3.30.160.60:FF:001498">
    <property type="entry name" value="Zinc finger protein 404"/>
    <property type="match status" value="1"/>
</dbReference>